<accession>A0A3B0SWA5</accession>
<evidence type="ECO:0000256" key="1">
    <source>
        <dbReference type="SAM" id="MobiDB-lite"/>
    </source>
</evidence>
<reference evidence="2" key="1">
    <citation type="submission" date="2018-06" db="EMBL/GenBank/DDBJ databases">
        <authorList>
            <person name="Zhirakovskaya E."/>
        </authorList>
    </citation>
    <scope>NUCLEOTIDE SEQUENCE</scope>
</reference>
<gene>
    <name evidence="2" type="ORF">MNBD_ALPHA04-161</name>
</gene>
<feature type="region of interest" description="Disordered" evidence="1">
    <location>
        <begin position="212"/>
        <end position="247"/>
    </location>
</feature>
<name>A0A3B0SWA5_9ZZZZ</name>
<organism evidence="2">
    <name type="scientific">hydrothermal vent metagenome</name>
    <dbReference type="NCBI Taxonomy" id="652676"/>
    <lineage>
        <taxon>unclassified sequences</taxon>
        <taxon>metagenomes</taxon>
        <taxon>ecological metagenomes</taxon>
    </lineage>
</organism>
<sequence>MKKIIILAGTALSLTMSTAVSAQEMGSETSQQTSDQEIDATRLAAAETTVDHLFPLGTYERMMKGTMDQLMDSMLAGVSGIAVGDIADAAGRPNNGMTEEEKAKSIGEIAKGADPYFEERMKISTKVMMNEMVDLMTTMEPAIRTALSKIYARKYSVSQLGEMNAFFATETGSAFARDYMMVFVDPEMMQSMMSMVPEMMSAMPDIMKKVEEATKHLSPPKNAQVVATEEAVEDMSEPAKERLKKDD</sequence>
<proteinExistence type="predicted"/>
<protein>
    <recommendedName>
        <fullName evidence="3">DUF2059 domain-containing protein</fullName>
    </recommendedName>
</protein>
<evidence type="ECO:0008006" key="3">
    <source>
        <dbReference type="Google" id="ProtNLM"/>
    </source>
</evidence>
<feature type="compositionally biased region" description="Basic and acidic residues" evidence="1">
    <location>
        <begin position="237"/>
        <end position="247"/>
    </location>
</feature>
<dbReference type="AlphaFoldDB" id="A0A3B0SWA5"/>
<dbReference type="EMBL" id="UOEF01000437">
    <property type="protein sequence ID" value="VAW05367.1"/>
    <property type="molecule type" value="Genomic_DNA"/>
</dbReference>
<evidence type="ECO:0000313" key="2">
    <source>
        <dbReference type="EMBL" id="VAW05367.1"/>
    </source>
</evidence>